<sequence>MKTPPALVNWPHDDPAYHDSGEGGLFAYVAIPDPGTPDECCVDVSVHMTAPDAAVTREPALWEPFDYHACGSTRLHRVRARLEQLQEGELAKSMDNLMGRDELSLALRGAVFIGSTHASLVADHGYFQVTKEHLTPDGLRLYDSLTVAFGSEPAIVTFLDT</sequence>
<dbReference type="RefSeq" id="WP_381738610.1">
    <property type="nucleotide sequence ID" value="NZ_JBHSDP010000011.1"/>
</dbReference>
<gene>
    <name evidence="1" type="ORF">ACFPC0_11195</name>
</gene>
<organism evidence="1 2">
    <name type="scientific">Streptomyces andamanensis</name>
    <dbReference type="NCBI Taxonomy" id="1565035"/>
    <lineage>
        <taxon>Bacteria</taxon>
        <taxon>Bacillati</taxon>
        <taxon>Actinomycetota</taxon>
        <taxon>Actinomycetes</taxon>
        <taxon>Kitasatosporales</taxon>
        <taxon>Streptomycetaceae</taxon>
        <taxon>Streptomyces</taxon>
    </lineage>
</organism>
<proteinExistence type="predicted"/>
<evidence type="ECO:0000313" key="1">
    <source>
        <dbReference type="EMBL" id="MFC4328393.1"/>
    </source>
</evidence>
<keyword evidence="2" id="KW-1185">Reference proteome</keyword>
<protein>
    <submittedName>
        <fullName evidence="1">Uncharacterized protein</fullName>
    </submittedName>
</protein>
<name>A0ABV8TCR1_9ACTN</name>
<dbReference type="Proteomes" id="UP001595824">
    <property type="component" value="Unassembled WGS sequence"/>
</dbReference>
<evidence type="ECO:0000313" key="2">
    <source>
        <dbReference type="Proteomes" id="UP001595824"/>
    </source>
</evidence>
<accession>A0ABV8TCR1</accession>
<comment type="caution">
    <text evidence="1">The sequence shown here is derived from an EMBL/GenBank/DDBJ whole genome shotgun (WGS) entry which is preliminary data.</text>
</comment>
<dbReference type="EMBL" id="JBHSDP010000011">
    <property type="protein sequence ID" value="MFC4328393.1"/>
    <property type="molecule type" value="Genomic_DNA"/>
</dbReference>
<reference evidence="2" key="1">
    <citation type="journal article" date="2019" name="Int. J. Syst. Evol. Microbiol.">
        <title>The Global Catalogue of Microorganisms (GCM) 10K type strain sequencing project: providing services to taxonomists for standard genome sequencing and annotation.</title>
        <authorList>
            <consortium name="The Broad Institute Genomics Platform"/>
            <consortium name="The Broad Institute Genome Sequencing Center for Infectious Disease"/>
            <person name="Wu L."/>
            <person name="Ma J."/>
        </authorList>
    </citation>
    <scope>NUCLEOTIDE SEQUENCE [LARGE SCALE GENOMIC DNA]</scope>
    <source>
        <strain evidence="2">PCU 347</strain>
    </source>
</reference>